<dbReference type="OrthoDB" id="63027at2"/>
<dbReference type="InterPro" id="IPR009057">
    <property type="entry name" value="Homeodomain-like_sf"/>
</dbReference>
<keyword evidence="3" id="KW-1185">Reference proteome</keyword>
<dbReference type="InterPro" id="IPR035472">
    <property type="entry name" value="RpiR-like_SIS"/>
</dbReference>
<evidence type="ECO:0000313" key="3">
    <source>
        <dbReference type="Proteomes" id="UP000273083"/>
    </source>
</evidence>
<name>A0A3N1XNM3_9FIRM</name>
<protein>
    <submittedName>
        <fullName evidence="2">RpiR family transcriptional regulator</fullName>
    </submittedName>
</protein>
<proteinExistence type="predicted"/>
<dbReference type="GO" id="GO:0003700">
    <property type="term" value="F:DNA-binding transcription factor activity"/>
    <property type="evidence" value="ECO:0007669"/>
    <property type="project" value="InterPro"/>
</dbReference>
<dbReference type="GO" id="GO:0097367">
    <property type="term" value="F:carbohydrate derivative binding"/>
    <property type="evidence" value="ECO:0007669"/>
    <property type="project" value="InterPro"/>
</dbReference>
<accession>A0A3N1XNM3</accession>
<dbReference type="GO" id="GO:1901135">
    <property type="term" value="P:carbohydrate derivative metabolic process"/>
    <property type="evidence" value="ECO:0007669"/>
    <property type="project" value="InterPro"/>
</dbReference>
<dbReference type="EMBL" id="RJVG01000005">
    <property type="protein sequence ID" value="ROR28279.1"/>
    <property type="molecule type" value="Genomic_DNA"/>
</dbReference>
<dbReference type="InterPro" id="IPR047640">
    <property type="entry name" value="RpiR-like"/>
</dbReference>
<dbReference type="InterPro" id="IPR036388">
    <property type="entry name" value="WH-like_DNA-bd_sf"/>
</dbReference>
<dbReference type="InterPro" id="IPR000281">
    <property type="entry name" value="HTH_RpiR"/>
</dbReference>
<evidence type="ECO:0000259" key="1">
    <source>
        <dbReference type="PROSITE" id="PS51071"/>
    </source>
</evidence>
<dbReference type="PANTHER" id="PTHR30514:SF1">
    <property type="entry name" value="HTH-TYPE TRANSCRIPTIONAL REGULATOR HEXR-RELATED"/>
    <property type="match status" value="1"/>
</dbReference>
<organism evidence="2 3">
    <name type="scientific">Mobilisporobacter senegalensis</name>
    <dbReference type="NCBI Taxonomy" id="1329262"/>
    <lineage>
        <taxon>Bacteria</taxon>
        <taxon>Bacillati</taxon>
        <taxon>Bacillota</taxon>
        <taxon>Clostridia</taxon>
        <taxon>Lachnospirales</taxon>
        <taxon>Lachnospiraceae</taxon>
        <taxon>Mobilisporobacter</taxon>
    </lineage>
</organism>
<dbReference type="Proteomes" id="UP000273083">
    <property type="component" value="Unassembled WGS sequence"/>
</dbReference>
<dbReference type="AlphaFoldDB" id="A0A3N1XNM3"/>
<feature type="domain" description="HTH rpiR-type" evidence="1">
    <location>
        <begin position="3"/>
        <end position="79"/>
    </location>
</feature>
<dbReference type="SUPFAM" id="SSF53697">
    <property type="entry name" value="SIS domain"/>
    <property type="match status" value="1"/>
</dbReference>
<dbReference type="GO" id="GO:0003677">
    <property type="term" value="F:DNA binding"/>
    <property type="evidence" value="ECO:0007669"/>
    <property type="project" value="InterPro"/>
</dbReference>
<dbReference type="SUPFAM" id="SSF46689">
    <property type="entry name" value="Homeodomain-like"/>
    <property type="match status" value="1"/>
</dbReference>
<reference evidence="2 3" key="1">
    <citation type="submission" date="2018-11" db="EMBL/GenBank/DDBJ databases">
        <title>Genomic Encyclopedia of Type Strains, Phase IV (KMG-IV): sequencing the most valuable type-strain genomes for metagenomic binning, comparative biology and taxonomic classification.</title>
        <authorList>
            <person name="Goeker M."/>
        </authorList>
    </citation>
    <scope>NUCLEOTIDE SEQUENCE [LARGE SCALE GENOMIC DNA]</scope>
    <source>
        <strain evidence="2 3">DSM 26537</strain>
    </source>
</reference>
<comment type="caution">
    <text evidence="2">The sequence shown here is derived from an EMBL/GenBank/DDBJ whole genome shotgun (WGS) entry which is preliminary data.</text>
</comment>
<dbReference type="PROSITE" id="PS51071">
    <property type="entry name" value="HTH_RPIR"/>
    <property type="match status" value="1"/>
</dbReference>
<dbReference type="InterPro" id="IPR046348">
    <property type="entry name" value="SIS_dom_sf"/>
</dbReference>
<gene>
    <name evidence="2" type="ORF">EDD66_105220</name>
</gene>
<dbReference type="Gene3D" id="1.10.10.10">
    <property type="entry name" value="Winged helix-like DNA-binding domain superfamily/Winged helix DNA-binding domain"/>
    <property type="match status" value="1"/>
</dbReference>
<evidence type="ECO:0000313" key="2">
    <source>
        <dbReference type="EMBL" id="ROR28279.1"/>
    </source>
</evidence>
<dbReference type="Pfam" id="PF01418">
    <property type="entry name" value="HTH_6"/>
    <property type="match status" value="1"/>
</dbReference>
<dbReference type="RefSeq" id="WP_123609452.1">
    <property type="nucleotide sequence ID" value="NZ_RJVG01000005.1"/>
</dbReference>
<sequence length="285" mass="31869">MVSTVISKIVSLQHSFTLSENEISQYVINHPDLVVSSTITTIAKETGTSEASINRFCKKIGYKGFNGFKIALAQENFYNNMMKQNSYSAENGLISSVTADYRQMLMNTSAMLDESLVMEAIKFMKEAKNVHIFSLSNIALIAKELEFKLDQIGIGSKSFTDIIDMRIQATNIVPGDLSIFIAPTIMMRDIYQVANASLERGAKNLTITSYDSPKLNDISDFKFIISDKIVANNSVSLSNNLMFLYIIDILYSALLGSDKSLRQKKLNSDAIINNHQMMDSYGFDY</sequence>
<dbReference type="CDD" id="cd05013">
    <property type="entry name" value="SIS_RpiR"/>
    <property type="match status" value="1"/>
</dbReference>
<dbReference type="Gene3D" id="3.40.50.10490">
    <property type="entry name" value="Glucose-6-phosphate isomerase like protein, domain 1"/>
    <property type="match status" value="1"/>
</dbReference>
<dbReference type="PANTHER" id="PTHR30514">
    <property type="entry name" value="GLUCOKINASE"/>
    <property type="match status" value="1"/>
</dbReference>